<evidence type="ECO:0000256" key="1">
    <source>
        <dbReference type="ARBA" id="ARBA00005422"/>
    </source>
</evidence>
<keyword evidence="6" id="KW-1185">Reference proteome</keyword>
<gene>
    <name evidence="5" type="ORF">SAMN05443550_108213</name>
</gene>
<feature type="domain" description="SUI1" evidence="4">
    <location>
        <begin position="44"/>
        <end position="110"/>
    </location>
</feature>
<accession>A0A1H4FY25</accession>
<dbReference type="PANTHER" id="PTHR12789">
    <property type="entry name" value="DENSITY-REGULATED PROTEIN HOMOLOG"/>
    <property type="match status" value="1"/>
</dbReference>
<dbReference type="CDD" id="cd11567">
    <property type="entry name" value="YciH_like"/>
    <property type="match status" value="1"/>
</dbReference>
<protein>
    <submittedName>
        <fullName evidence="5">Translation initiation factor 1</fullName>
    </submittedName>
</protein>
<evidence type="ECO:0000259" key="4">
    <source>
        <dbReference type="PROSITE" id="PS50296"/>
    </source>
</evidence>
<dbReference type="GO" id="GO:0006417">
    <property type="term" value="P:regulation of translation"/>
    <property type="evidence" value="ECO:0007669"/>
    <property type="project" value="UniProtKB-KW"/>
</dbReference>
<dbReference type="AlphaFoldDB" id="A0A1H4FY25"/>
<organism evidence="5 6">
    <name type="scientific">Pedobacter hartonius</name>
    <dbReference type="NCBI Taxonomy" id="425514"/>
    <lineage>
        <taxon>Bacteria</taxon>
        <taxon>Pseudomonadati</taxon>
        <taxon>Bacteroidota</taxon>
        <taxon>Sphingobacteriia</taxon>
        <taxon>Sphingobacteriales</taxon>
        <taxon>Sphingobacteriaceae</taxon>
        <taxon>Pedobacter</taxon>
    </lineage>
</organism>
<reference evidence="5 6" key="1">
    <citation type="submission" date="2016-10" db="EMBL/GenBank/DDBJ databases">
        <authorList>
            <person name="de Groot N.N."/>
        </authorList>
    </citation>
    <scope>NUCLEOTIDE SEQUENCE [LARGE SCALE GENOMIC DNA]</scope>
    <source>
        <strain evidence="5 6">DSM 19033</strain>
    </source>
</reference>
<dbReference type="RefSeq" id="WP_090558145.1">
    <property type="nucleotide sequence ID" value="NZ_FNRA01000008.1"/>
</dbReference>
<proteinExistence type="inferred from homology"/>
<sequence length="118" mass="12830">MSNPKKKSLSDLGGIMYSTDPSFNYENEQEATEESIANNQQDLRVMLDRKNRGGKAVTLITGYRGNTAGLETLSKMLKTKCGVGGAAKDGEIIIQGDFRDKVVLILQKEGFKVKKSGG</sequence>
<dbReference type="SUPFAM" id="SSF55159">
    <property type="entry name" value="eIF1-like"/>
    <property type="match status" value="1"/>
</dbReference>
<dbReference type="InterPro" id="IPR050318">
    <property type="entry name" value="DENR/SUI1_TIF"/>
</dbReference>
<dbReference type="InterPro" id="IPR036877">
    <property type="entry name" value="SUI1_dom_sf"/>
</dbReference>
<dbReference type="STRING" id="425514.SAMN05443550_108213"/>
<dbReference type="EMBL" id="FNRA01000008">
    <property type="protein sequence ID" value="SEB02243.1"/>
    <property type="molecule type" value="Genomic_DNA"/>
</dbReference>
<keyword evidence="3" id="KW-0648">Protein biosynthesis</keyword>
<dbReference type="PANTHER" id="PTHR12789:SF0">
    <property type="entry name" value="DENSITY-REGULATED PROTEIN"/>
    <property type="match status" value="1"/>
</dbReference>
<evidence type="ECO:0000313" key="6">
    <source>
        <dbReference type="Proteomes" id="UP000198850"/>
    </source>
</evidence>
<evidence type="ECO:0000256" key="2">
    <source>
        <dbReference type="ARBA" id="ARBA00022845"/>
    </source>
</evidence>
<dbReference type="GO" id="GO:0003729">
    <property type="term" value="F:mRNA binding"/>
    <property type="evidence" value="ECO:0007669"/>
    <property type="project" value="TreeGrafter"/>
</dbReference>
<keyword evidence="5" id="KW-0396">Initiation factor</keyword>
<dbReference type="Pfam" id="PF01253">
    <property type="entry name" value="SUI1"/>
    <property type="match status" value="1"/>
</dbReference>
<dbReference type="GO" id="GO:0001731">
    <property type="term" value="P:formation of translation preinitiation complex"/>
    <property type="evidence" value="ECO:0007669"/>
    <property type="project" value="TreeGrafter"/>
</dbReference>
<keyword evidence="2" id="KW-0810">Translation regulation</keyword>
<dbReference type="InterPro" id="IPR001950">
    <property type="entry name" value="SUI1"/>
</dbReference>
<dbReference type="InterPro" id="IPR005872">
    <property type="entry name" value="SUI1_arc_bac"/>
</dbReference>
<dbReference type="PIRSF" id="PIRSF037511">
    <property type="entry name" value="Transl_init_SUI1_pro"/>
    <property type="match status" value="1"/>
</dbReference>
<dbReference type="GO" id="GO:0003743">
    <property type="term" value="F:translation initiation factor activity"/>
    <property type="evidence" value="ECO:0007669"/>
    <property type="project" value="UniProtKB-KW"/>
</dbReference>
<evidence type="ECO:0000313" key="5">
    <source>
        <dbReference type="EMBL" id="SEB02243.1"/>
    </source>
</evidence>
<dbReference type="OrthoDB" id="9792915at2"/>
<dbReference type="Proteomes" id="UP000198850">
    <property type="component" value="Unassembled WGS sequence"/>
</dbReference>
<dbReference type="GO" id="GO:0002188">
    <property type="term" value="P:translation reinitiation"/>
    <property type="evidence" value="ECO:0007669"/>
    <property type="project" value="TreeGrafter"/>
</dbReference>
<dbReference type="Gene3D" id="3.30.780.10">
    <property type="entry name" value="SUI1-like domain"/>
    <property type="match status" value="1"/>
</dbReference>
<dbReference type="PROSITE" id="PS50296">
    <property type="entry name" value="SUI1"/>
    <property type="match status" value="1"/>
</dbReference>
<evidence type="ECO:0000256" key="3">
    <source>
        <dbReference type="ARBA" id="ARBA00022917"/>
    </source>
</evidence>
<comment type="similarity">
    <text evidence="1">Belongs to the SUI1 family.</text>
</comment>
<name>A0A1H4FY25_9SPHI</name>